<accession>A0A0H5RD66</accession>
<evidence type="ECO:0000313" key="1">
    <source>
        <dbReference type="EMBL" id="CRZ11542.1"/>
    </source>
</evidence>
<dbReference type="AlphaFoldDB" id="A0A0H5RD66"/>
<reference evidence="1" key="1">
    <citation type="submission" date="2015-04" db="EMBL/GenBank/DDBJ databases">
        <title>The genome sequence of the plant pathogenic Rhizarian Plasmodiophora brassicae reveals insights in its biotrophic life cycle and the origin of chitin synthesis.</title>
        <authorList>
            <person name="Schwelm A."/>
            <person name="Fogelqvist J."/>
            <person name="Knaust A."/>
            <person name="Julke S."/>
            <person name="Lilja T."/>
            <person name="Dhandapani V."/>
            <person name="Bonilla-Rosso G."/>
            <person name="Karlsson M."/>
            <person name="Shevchenko A."/>
            <person name="Choi S.R."/>
            <person name="Kim H.G."/>
            <person name="Park J.Y."/>
            <person name="Lim Y.P."/>
            <person name="Ludwig-Muller J."/>
            <person name="Dixelius C."/>
        </authorList>
    </citation>
    <scope>NUCLEOTIDE SEQUENCE</scope>
    <source>
        <tissue evidence="1">Potato root galls</tissue>
    </source>
</reference>
<dbReference type="EMBL" id="HACM01011100">
    <property type="protein sequence ID" value="CRZ11542.1"/>
    <property type="molecule type" value="Transcribed_RNA"/>
</dbReference>
<sequence length="122" mass="13054">MNGMTMGMNTTASVCGMCIAIRGSPPSSVNPAENQGVVGEYYAYVYEVGRLAENATQRQFSVNGYDQTCDDCTQSAGIQLGIPGHGQSTVVWRAIPCPSAQTETPFIFFNGAKQAKARFQVC</sequence>
<organism evidence="1">
    <name type="scientific">Spongospora subterranea</name>
    <dbReference type="NCBI Taxonomy" id="70186"/>
    <lineage>
        <taxon>Eukaryota</taxon>
        <taxon>Sar</taxon>
        <taxon>Rhizaria</taxon>
        <taxon>Endomyxa</taxon>
        <taxon>Phytomyxea</taxon>
        <taxon>Plasmodiophorida</taxon>
        <taxon>Plasmodiophoridae</taxon>
        <taxon>Spongospora</taxon>
    </lineage>
</organism>
<protein>
    <submittedName>
        <fullName evidence="1">Uncharacterized protein</fullName>
    </submittedName>
</protein>
<name>A0A0H5RD66_9EUKA</name>
<proteinExistence type="predicted"/>